<feature type="compositionally biased region" description="Pro residues" evidence="10">
    <location>
        <begin position="126"/>
        <end position="140"/>
    </location>
</feature>
<dbReference type="Gene3D" id="3.30.40.10">
    <property type="entry name" value="Zinc/RING finger domain, C3HC4 (zinc finger)"/>
    <property type="match status" value="1"/>
</dbReference>
<evidence type="ECO:0000256" key="2">
    <source>
        <dbReference type="ARBA" id="ARBA00022723"/>
    </source>
</evidence>
<feature type="region of interest" description="Disordered" evidence="10">
    <location>
        <begin position="423"/>
        <end position="511"/>
    </location>
</feature>
<dbReference type="Gene3D" id="3.30.730.10">
    <property type="entry name" value="AP2/ERF domain"/>
    <property type="match status" value="1"/>
</dbReference>
<comment type="caution">
    <text evidence="13">The sequence shown here is derived from an EMBL/GenBank/DDBJ whole genome shotgun (WGS) entry which is preliminary data.</text>
</comment>
<accession>A0A8J2S511</accession>
<dbReference type="InterPro" id="IPR011011">
    <property type="entry name" value="Znf_FYVE_PHD"/>
</dbReference>
<feature type="compositionally biased region" description="Low complexity" evidence="10">
    <location>
        <begin position="93"/>
        <end position="107"/>
    </location>
</feature>
<dbReference type="InterPro" id="IPR001471">
    <property type="entry name" value="AP2/ERF_dom"/>
</dbReference>
<dbReference type="Proteomes" id="UP000789595">
    <property type="component" value="Unassembled WGS sequence"/>
</dbReference>
<feature type="domain" description="PHD-type" evidence="11">
    <location>
        <begin position="368"/>
        <end position="422"/>
    </location>
</feature>
<protein>
    <recommendedName>
        <fullName evidence="15">PHD-type domain-containing protein</fullName>
    </recommendedName>
</protein>
<gene>
    <name evidence="13" type="ORF">PECAL_1P08630</name>
</gene>
<feature type="domain" description="AP2/ERF" evidence="12">
    <location>
        <begin position="317"/>
        <end position="358"/>
    </location>
</feature>
<feature type="compositionally biased region" description="Low complexity" evidence="10">
    <location>
        <begin position="426"/>
        <end position="437"/>
    </location>
</feature>
<feature type="region of interest" description="Disordered" evidence="10">
    <location>
        <begin position="93"/>
        <end position="185"/>
    </location>
</feature>
<evidence type="ECO:0000256" key="7">
    <source>
        <dbReference type="ARBA" id="ARBA00023163"/>
    </source>
</evidence>
<dbReference type="PROSITE" id="PS50016">
    <property type="entry name" value="ZF_PHD_2"/>
    <property type="match status" value="1"/>
</dbReference>
<dbReference type="AlphaFoldDB" id="A0A8J2S511"/>
<dbReference type="SMART" id="SM00249">
    <property type="entry name" value="PHD"/>
    <property type="match status" value="1"/>
</dbReference>
<dbReference type="GO" id="GO:0003677">
    <property type="term" value="F:DNA binding"/>
    <property type="evidence" value="ECO:0007669"/>
    <property type="project" value="UniProtKB-KW"/>
</dbReference>
<dbReference type="GO" id="GO:0005634">
    <property type="term" value="C:nucleus"/>
    <property type="evidence" value="ECO:0007669"/>
    <property type="project" value="UniProtKB-SubCell"/>
</dbReference>
<evidence type="ECO:0000256" key="1">
    <source>
        <dbReference type="ARBA" id="ARBA00004123"/>
    </source>
</evidence>
<keyword evidence="2" id="KW-0479">Metal-binding</keyword>
<evidence type="ECO:0000313" key="14">
    <source>
        <dbReference type="Proteomes" id="UP000789595"/>
    </source>
</evidence>
<keyword evidence="8" id="KW-0539">Nucleus</keyword>
<keyword evidence="3 9" id="KW-0863">Zinc-finger</keyword>
<evidence type="ECO:0000259" key="12">
    <source>
        <dbReference type="PROSITE" id="PS51032"/>
    </source>
</evidence>
<dbReference type="PRINTS" id="PR01217">
    <property type="entry name" value="PRICHEXTENSN"/>
</dbReference>
<dbReference type="InterPro" id="IPR016177">
    <property type="entry name" value="DNA-bd_dom_sf"/>
</dbReference>
<comment type="subcellular location">
    <subcellularLocation>
        <location evidence="1">Nucleus</location>
    </subcellularLocation>
</comment>
<name>A0A8J2S511_9STRA</name>
<organism evidence="13 14">
    <name type="scientific">Pelagomonas calceolata</name>
    <dbReference type="NCBI Taxonomy" id="35677"/>
    <lineage>
        <taxon>Eukaryota</taxon>
        <taxon>Sar</taxon>
        <taxon>Stramenopiles</taxon>
        <taxon>Ochrophyta</taxon>
        <taxon>Pelagophyceae</taxon>
        <taxon>Pelagomonadales</taxon>
        <taxon>Pelagomonadaceae</taxon>
        <taxon>Pelagomonas</taxon>
    </lineage>
</organism>
<feature type="compositionally biased region" description="Pro residues" evidence="10">
    <location>
        <begin position="147"/>
        <end position="178"/>
    </location>
</feature>
<reference evidence="13" key="1">
    <citation type="submission" date="2021-11" db="EMBL/GenBank/DDBJ databases">
        <authorList>
            <consortium name="Genoscope - CEA"/>
            <person name="William W."/>
        </authorList>
    </citation>
    <scope>NUCLEOTIDE SEQUENCE</scope>
</reference>
<dbReference type="SMART" id="SM00380">
    <property type="entry name" value="AP2"/>
    <property type="match status" value="1"/>
</dbReference>
<dbReference type="EMBL" id="CAKKNE010000001">
    <property type="protein sequence ID" value="CAH0364498.1"/>
    <property type="molecule type" value="Genomic_DNA"/>
</dbReference>
<dbReference type="SUPFAM" id="SSF54171">
    <property type="entry name" value="DNA-binding domain"/>
    <property type="match status" value="1"/>
</dbReference>
<sequence>MATVRVDVTFTEQRLRVQLNLQQVQGSVQVDRVEPQSAAHGRVTAGATLVAVNGTPIRPLMGRQAWVAFCERVRETPRPMTLTFEQPAPAGTVAVPPAAAPAAAASTTEEEEEEPALVCVPRKKPAPPPAPAPAPAPAPSPKAKAPAPAPAAPVAPPAPAPAPPAPAPAPAPPPPAPHPFAAAPATAAPPGIQRFKLPADAVLVYNLEVWNEKGSAWAQPWARAPASGESVVLGCAWEPHVDAALPWQVYWKTGGHRQTQRMATADVRVWSAPAPAPAPAPSAPEAPAAPPSKAKRRRTIAAESDDDDAAPPAAAPEYKGVTETRPGSFQAKIYDKGPHHLGMFPTALAAARAYDREARLRDKEPNRRDVCDYCERATVDADGDALADVLVCEECEAEAHLGCANLGEVPADDWRCAQCVEKARSSPRAAPPAAERAPSPRPAPAPAPASDSSSDDDDINALRAKAAKPPAKKKRSDPLADLLADEKPKKKKKSRQRSDESTPSFDDVGGMALGRSTNGYASLGAVRSAFAAGRYGAQNTEFLQRFDAWLQREALPERVAEFSAQAHAAAEAWRQGRDYLLARDLCSDAAAADLRRVAALGDGAAGAEFLLAFAHYNALDAS</sequence>
<feature type="compositionally biased region" description="Pro residues" evidence="10">
    <location>
        <begin position="274"/>
        <end position="290"/>
    </location>
</feature>
<evidence type="ECO:0000256" key="6">
    <source>
        <dbReference type="ARBA" id="ARBA00023125"/>
    </source>
</evidence>
<evidence type="ECO:0000256" key="8">
    <source>
        <dbReference type="ARBA" id="ARBA00023242"/>
    </source>
</evidence>
<evidence type="ECO:0000256" key="10">
    <source>
        <dbReference type="SAM" id="MobiDB-lite"/>
    </source>
</evidence>
<dbReference type="PROSITE" id="PS51032">
    <property type="entry name" value="AP2_ERF"/>
    <property type="match status" value="1"/>
</dbReference>
<dbReference type="InterPro" id="IPR036034">
    <property type="entry name" value="PDZ_sf"/>
</dbReference>
<dbReference type="PANTHER" id="PTHR48125">
    <property type="entry name" value="LP07818P1"/>
    <property type="match status" value="1"/>
</dbReference>
<proteinExistence type="predicted"/>
<keyword evidence="5" id="KW-0805">Transcription regulation</keyword>
<feature type="region of interest" description="Disordered" evidence="10">
    <location>
        <begin position="272"/>
        <end position="324"/>
    </location>
</feature>
<dbReference type="GO" id="GO:0008270">
    <property type="term" value="F:zinc ion binding"/>
    <property type="evidence" value="ECO:0007669"/>
    <property type="project" value="UniProtKB-KW"/>
</dbReference>
<dbReference type="PANTHER" id="PTHR48125:SF10">
    <property type="entry name" value="OS12G0136300 PROTEIN"/>
    <property type="match status" value="1"/>
</dbReference>
<dbReference type="InterPro" id="IPR013083">
    <property type="entry name" value="Znf_RING/FYVE/PHD"/>
</dbReference>
<evidence type="ECO:0000256" key="4">
    <source>
        <dbReference type="ARBA" id="ARBA00022833"/>
    </source>
</evidence>
<evidence type="ECO:0000256" key="9">
    <source>
        <dbReference type="PROSITE-ProRule" id="PRU00146"/>
    </source>
</evidence>
<keyword evidence="6" id="KW-0238">DNA-binding</keyword>
<evidence type="ECO:0000259" key="11">
    <source>
        <dbReference type="PROSITE" id="PS50016"/>
    </source>
</evidence>
<keyword evidence="4" id="KW-0862">Zinc</keyword>
<dbReference type="SUPFAM" id="SSF57903">
    <property type="entry name" value="FYVE/PHD zinc finger"/>
    <property type="match status" value="1"/>
</dbReference>
<dbReference type="SUPFAM" id="SSF50156">
    <property type="entry name" value="PDZ domain-like"/>
    <property type="match status" value="1"/>
</dbReference>
<evidence type="ECO:0008006" key="15">
    <source>
        <dbReference type="Google" id="ProtNLM"/>
    </source>
</evidence>
<keyword evidence="14" id="KW-1185">Reference proteome</keyword>
<dbReference type="InterPro" id="IPR001965">
    <property type="entry name" value="Znf_PHD"/>
</dbReference>
<evidence type="ECO:0000256" key="5">
    <source>
        <dbReference type="ARBA" id="ARBA00023015"/>
    </source>
</evidence>
<evidence type="ECO:0000256" key="3">
    <source>
        <dbReference type="ARBA" id="ARBA00022771"/>
    </source>
</evidence>
<dbReference type="GO" id="GO:0003700">
    <property type="term" value="F:DNA-binding transcription factor activity"/>
    <property type="evidence" value="ECO:0007669"/>
    <property type="project" value="InterPro"/>
</dbReference>
<dbReference type="InterPro" id="IPR036955">
    <property type="entry name" value="AP2/ERF_dom_sf"/>
</dbReference>
<evidence type="ECO:0000313" key="13">
    <source>
        <dbReference type="EMBL" id="CAH0364498.1"/>
    </source>
</evidence>
<dbReference type="InterPro" id="IPR019787">
    <property type="entry name" value="Znf_PHD-finger"/>
</dbReference>
<keyword evidence="7" id="KW-0804">Transcription</keyword>